<dbReference type="InterPro" id="IPR029057">
    <property type="entry name" value="PRTase-like"/>
</dbReference>
<evidence type="ECO:0000259" key="3">
    <source>
        <dbReference type="Pfam" id="PF18912"/>
    </source>
</evidence>
<name>A0A938X8U7_9FIRM</name>
<dbReference type="PANTHER" id="PTHR47505">
    <property type="entry name" value="DNA UTILIZATION PROTEIN YHGH"/>
    <property type="match status" value="1"/>
</dbReference>
<dbReference type="Gene3D" id="3.40.50.2020">
    <property type="match status" value="1"/>
</dbReference>
<proteinExistence type="inferred from homology"/>
<sequence length="234" mass="26210">MKRRCAKIEYFWHIFFPNRCLFCEKPIAGDEVFCPHCEKEQPLLPAVCNRCLKPVGACTCTVPVFSVFRYEEGAETAVHAMKFTGDCVAAQKLAQLMAGRLFELFNFHFPFDRIVPVPMHKKDKKDRGFSQSEWLAKALSKQISVPCIADALKKVRRTKKQHTLSAQERMKNLTGAFAVKYPERIRGQRILLVDDVFTTGATAYETAGVLIRAGASSVTVIVAAKTTFTGNNGL</sequence>
<reference evidence="4" key="2">
    <citation type="journal article" date="2021" name="Sci. Rep.">
        <title>The distribution of antibiotic resistance genes in chicken gut microbiota commensals.</title>
        <authorList>
            <person name="Juricova H."/>
            <person name="Matiasovicova J."/>
            <person name="Kubasova T."/>
            <person name="Cejkova D."/>
            <person name="Rychlik I."/>
        </authorList>
    </citation>
    <scope>NUCLEOTIDE SEQUENCE</scope>
    <source>
        <strain evidence="4">An559</strain>
    </source>
</reference>
<evidence type="ECO:0000259" key="2">
    <source>
        <dbReference type="Pfam" id="PF00156"/>
    </source>
</evidence>
<dbReference type="CDD" id="cd06223">
    <property type="entry name" value="PRTases_typeI"/>
    <property type="match status" value="1"/>
</dbReference>
<comment type="similarity">
    <text evidence="1">Belongs to the ComF/GntX family.</text>
</comment>
<comment type="caution">
    <text evidence="4">The sequence shown here is derived from an EMBL/GenBank/DDBJ whole genome shotgun (WGS) entry which is preliminary data.</text>
</comment>
<dbReference type="PANTHER" id="PTHR47505:SF1">
    <property type="entry name" value="DNA UTILIZATION PROTEIN YHGH"/>
    <property type="match status" value="1"/>
</dbReference>
<organism evidence="4 5">
    <name type="scientific">Merdimmobilis hominis</name>
    <dbReference type="NCBI Taxonomy" id="2897707"/>
    <lineage>
        <taxon>Bacteria</taxon>
        <taxon>Bacillati</taxon>
        <taxon>Bacillota</taxon>
        <taxon>Clostridia</taxon>
        <taxon>Eubacteriales</taxon>
        <taxon>Oscillospiraceae</taxon>
        <taxon>Merdimmobilis</taxon>
    </lineage>
</organism>
<keyword evidence="5" id="KW-1185">Reference proteome</keyword>
<evidence type="ECO:0000256" key="1">
    <source>
        <dbReference type="ARBA" id="ARBA00008007"/>
    </source>
</evidence>
<protein>
    <submittedName>
        <fullName evidence="4">ComF family protein</fullName>
    </submittedName>
</protein>
<dbReference type="EMBL" id="JACJKY010000021">
    <property type="protein sequence ID" value="MBM6921629.1"/>
    <property type="molecule type" value="Genomic_DNA"/>
</dbReference>
<gene>
    <name evidence="4" type="ORF">H6A12_10755</name>
</gene>
<reference evidence="4" key="1">
    <citation type="submission" date="2020-08" db="EMBL/GenBank/DDBJ databases">
        <authorList>
            <person name="Cejkova D."/>
            <person name="Kubasova T."/>
            <person name="Jahodarova E."/>
            <person name="Rychlik I."/>
        </authorList>
    </citation>
    <scope>NUCLEOTIDE SEQUENCE</scope>
    <source>
        <strain evidence="4">An559</strain>
    </source>
</reference>
<evidence type="ECO:0000313" key="5">
    <source>
        <dbReference type="Proteomes" id="UP000774750"/>
    </source>
</evidence>
<dbReference type="SUPFAM" id="SSF53271">
    <property type="entry name" value="PRTase-like"/>
    <property type="match status" value="1"/>
</dbReference>
<accession>A0A938X8U7</accession>
<dbReference type="RefSeq" id="WP_204447756.1">
    <property type="nucleotide sequence ID" value="NZ_JACJKY010000021.1"/>
</dbReference>
<evidence type="ECO:0000313" key="4">
    <source>
        <dbReference type="EMBL" id="MBM6921629.1"/>
    </source>
</evidence>
<feature type="domain" description="Double zinc ribbon" evidence="3">
    <location>
        <begin position="13"/>
        <end position="55"/>
    </location>
</feature>
<dbReference type="InterPro" id="IPR051910">
    <property type="entry name" value="ComF/GntX_DNA_util-trans"/>
</dbReference>
<dbReference type="InterPro" id="IPR000836">
    <property type="entry name" value="PRTase_dom"/>
</dbReference>
<feature type="domain" description="Phosphoribosyltransferase" evidence="2">
    <location>
        <begin position="134"/>
        <end position="224"/>
    </location>
</feature>
<dbReference type="Proteomes" id="UP000774750">
    <property type="component" value="Unassembled WGS sequence"/>
</dbReference>
<dbReference type="Pfam" id="PF18912">
    <property type="entry name" value="DZR_2"/>
    <property type="match status" value="1"/>
</dbReference>
<dbReference type="Pfam" id="PF00156">
    <property type="entry name" value="Pribosyltran"/>
    <property type="match status" value="1"/>
</dbReference>
<dbReference type="AlphaFoldDB" id="A0A938X8U7"/>
<dbReference type="InterPro" id="IPR044005">
    <property type="entry name" value="DZR_2"/>
</dbReference>